<keyword evidence="4" id="KW-0472">Membrane</keyword>
<name>A0ABN2G9D4_9ACTN</name>
<gene>
    <name evidence="6" type="ORF">GCM10009745_07280</name>
</gene>
<keyword evidence="3" id="KW-0446">Lipid-binding</keyword>
<dbReference type="InterPro" id="IPR008628">
    <property type="entry name" value="GPP34-like"/>
</dbReference>
<proteinExistence type="predicted"/>
<evidence type="ECO:0000256" key="1">
    <source>
        <dbReference type="ARBA" id="ARBA00004255"/>
    </source>
</evidence>
<dbReference type="InterPro" id="IPR038261">
    <property type="entry name" value="GPP34-like_sf"/>
</dbReference>
<accession>A0ABN2G9D4</accession>
<evidence type="ECO:0000313" key="6">
    <source>
        <dbReference type="EMBL" id="GAA1667565.1"/>
    </source>
</evidence>
<dbReference type="EMBL" id="BAAANF010000002">
    <property type="protein sequence ID" value="GAA1667565.1"/>
    <property type="molecule type" value="Genomic_DNA"/>
</dbReference>
<feature type="region of interest" description="Disordered" evidence="5">
    <location>
        <begin position="1"/>
        <end position="23"/>
    </location>
</feature>
<evidence type="ECO:0000256" key="4">
    <source>
        <dbReference type="ARBA" id="ARBA00023136"/>
    </source>
</evidence>
<evidence type="ECO:0000256" key="2">
    <source>
        <dbReference type="ARBA" id="ARBA00023034"/>
    </source>
</evidence>
<keyword evidence="7" id="KW-1185">Reference proteome</keyword>
<reference evidence="6 7" key="1">
    <citation type="journal article" date="2019" name="Int. J. Syst. Evol. Microbiol.">
        <title>The Global Catalogue of Microorganisms (GCM) 10K type strain sequencing project: providing services to taxonomists for standard genome sequencing and annotation.</title>
        <authorList>
            <consortium name="The Broad Institute Genomics Platform"/>
            <consortium name="The Broad Institute Genome Sequencing Center for Infectious Disease"/>
            <person name="Wu L."/>
            <person name="Ma J."/>
        </authorList>
    </citation>
    <scope>NUCLEOTIDE SEQUENCE [LARGE SCALE GENOMIC DNA]</scope>
    <source>
        <strain evidence="6 7">JCM 14307</strain>
    </source>
</reference>
<evidence type="ECO:0000256" key="5">
    <source>
        <dbReference type="SAM" id="MobiDB-lite"/>
    </source>
</evidence>
<evidence type="ECO:0000313" key="7">
    <source>
        <dbReference type="Proteomes" id="UP001500280"/>
    </source>
</evidence>
<sequence length="232" mass="25573">MMGGQMTMSRTLPKRPARVGPAAPPESLAARIFLLAYDPAKGRLTGRSTLGKVLRAAALIDLQLRGNLADDNGRAKPTGTAVPNDEILAGLLTEIRSSNPRKWRTWIDRRNVAMIRDIRDELAHAQLIKVEPYRFLGLIPTNRITLRQPLVRRQLLQHTTDVLRPARLVSRIDLRDAALAVLASTADLRVVIPKDVRNRHKDRLAQLTIRVGPVPPALKKSIQASHSSSGAG</sequence>
<dbReference type="Proteomes" id="UP001500280">
    <property type="component" value="Unassembled WGS sequence"/>
</dbReference>
<protein>
    <submittedName>
        <fullName evidence="6">GPP34 family phosphoprotein</fullName>
    </submittedName>
</protein>
<evidence type="ECO:0000256" key="3">
    <source>
        <dbReference type="ARBA" id="ARBA00023121"/>
    </source>
</evidence>
<organism evidence="6 7">
    <name type="scientific">Kribbella yunnanensis</name>
    <dbReference type="NCBI Taxonomy" id="190194"/>
    <lineage>
        <taxon>Bacteria</taxon>
        <taxon>Bacillati</taxon>
        <taxon>Actinomycetota</taxon>
        <taxon>Actinomycetes</taxon>
        <taxon>Propionibacteriales</taxon>
        <taxon>Kribbellaceae</taxon>
        <taxon>Kribbella</taxon>
    </lineage>
</organism>
<keyword evidence="2" id="KW-0333">Golgi apparatus</keyword>
<dbReference type="Gene3D" id="1.10.3630.10">
    <property type="entry name" value="yeast vps74-n-term truncation variant domain like"/>
    <property type="match status" value="1"/>
</dbReference>
<comment type="caution">
    <text evidence="6">The sequence shown here is derived from an EMBL/GenBank/DDBJ whole genome shotgun (WGS) entry which is preliminary data.</text>
</comment>
<dbReference type="Pfam" id="PF05719">
    <property type="entry name" value="GPP34"/>
    <property type="match status" value="1"/>
</dbReference>
<comment type="subcellular location">
    <subcellularLocation>
        <location evidence="1">Golgi apparatus membrane</location>
        <topology evidence="1">Peripheral membrane protein</topology>
        <orientation evidence="1">Cytoplasmic side</orientation>
    </subcellularLocation>
</comment>
<feature type="compositionally biased region" description="Polar residues" evidence="5">
    <location>
        <begin position="1"/>
        <end position="10"/>
    </location>
</feature>